<evidence type="ECO:0000313" key="1">
    <source>
        <dbReference type="EMBL" id="CAG8611133.1"/>
    </source>
</evidence>
<dbReference type="EMBL" id="CAJVPP010002770">
    <property type="protein sequence ID" value="CAG8611133.1"/>
    <property type="molecule type" value="Genomic_DNA"/>
</dbReference>
<name>A0A9N9CRC7_FUNMO</name>
<dbReference type="AlphaFoldDB" id="A0A9N9CRC7"/>
<dbReference type="Proteomes" id="UP000789375">
    <property type="component" value="Unassembled WGS sequence"/>
</dbReference>
<evidence type="ECO:0000313" key="2">
    <source>
        <dbReference type="Proteomes" id="UP000789375"/>
    </source>
</evidence>
<sequence length="104" mass="12709">MGTHQLILTENCENELMVDIFRFTSSVILEIQKKFPVHLLLNAMQILNLKEWLRNKEELLKFEDVELEELIRFYKKSYLSNYSILIIDSENIRNEWYFFKKIVY</sequence>
<organism evidence="1 2">
    <name type="scientific">Funneliformis mosseae</name>
    <name type="common">Endomycorrhizal fungus</name>
    <name type="synonym">Glomus mosseae</name>
    <dbReference type="NCBI Taxonomy" id="27381"/>
    <lineage>
        <taxon>Eukaryota</taxon>
        <taxon>Fungi</taxon>
        <taxon>Fungi incertae sedis</taxon>
        <taxon>Mucoromycota</taxon>
        <taxon>Glomeromycotina</taxon>
        <taxon>Glomeromycetes</taxon>
        <taxon>Glomerales</taxon>
        <taxon>Glomeraceae</taxon>
        <taxon>Funneliformis</taxon>
    </lineage>
</organism>
<accession>A0A9N9CRC7</accession>
<gene>
    <name evidence="1" type="ORF">FMOSSE_LOCUS9466</name>
</gene>
<protein>
    <submittedName>
        <fullName evidence="1">5856_t:CDS:1</fullName>
    </submittedName>
</protein>
<reference evidence="1" key="1">
    <citation type="submission" date="2021-06" db="EMBL/GenBank/DDBJ databases">
        <authorList>
            <person name="Kallberg Y."/>
            <person name="Tangrot J."/>
            <person name="Rosling A."/>
        </authorList>
    </citation>
    <scope>NUCLEOTIDE SEQUENCE</scope>
    <source>
        <strain evidence="1">87-6 pot B 2015</strain>
    </source>
</reference>
<proteinExistence type="predicted"/>
<keyword evidence="2" id="KW-1185">Reference proteome</keyword>
<comment type="caution">
    <text evidence="1">The sequence shown here is derived from an EMBL/GenBank/DDBJ whole genome shotgun (WGS) entry which is preliminary data.</text>
</comment>